<keyword evidence="2" id="KW-0805">Transcription regulation</keyword>
<dbReference type="InterPro" id="IPR036388">
    <property type="entry name" value="WH-like_DNA-bd_sf"/>
</dbReference>
<evidence type="ECO:0000259" key="5">
    <source>
        <dbReference type="Pfam" id="PF07638"/>
    </source>
</evidence>
<evidence type="ECO:0000256" key="4">
    <source>
        <dbReference type="ARBA" id="ARBA00023163"/>
    </source>
</evidence>
<dbReference type="PANTHER" id="PTHR43133:SF39">
    <property type="entry name" value="SIMILAR TO RNA POLYMERASE SIGMA-E FACTOR"/>
    <property type="match status" value="1"/>
</dbReference>
<reference evidence="6 7" key="1">
    <citation type="journal article" date="2016" name="Genome Announc.">
        <title>First Complete Genome Sequence of a Subdivision 6 Acidobacterium Strain.</title>
        <authorList>
            <person name="Huang S."/>
            <person name="Vieira S."/>
            <person name="Bunk B."/>
            <person name="Riedel T."/>
            <person name="Sproer C."/>
            <person name="Overmann J."/>
        </authorList>
    </citation>
    <scope>NUCLEOTIDE SEQUENCE [LARGE SCALE GENOMIC DNA]</scope>
    <source>
        <strain evidence="7">DSM 100886 HEG_-6_39</strain>
    </source>
</reference>
<dbReference type="NCBIfam" id="TIGR02999">
    <property type="entry name" value="Sig-70_X6"/>
    <property type="match status" value="1"/>
</dbReference>
<reference evidence="7" key="2">
    <citation type="submission" date="2016-04" db="EMBL/GenBank/DDBJ databases">
        <title>First Complete Genome Sequence of a Subdivision 6 Acidobacterium.</title>
        <authorList>
            <person name="Huang S."/>
            <person name="Vieira S."/>
            <person name="Bunk B."/>
            <person name="Riedel T."/>
            <person name="Sproeer C."/>
            <person name="Overmann J."/>
        </authorList>
    </citation>
    <scope>NUCLEOTIDE SEQUENCE [LARGE SCALE GENOMIC DNA]</scope>
    <source>
        <strain evidence="7">DSM 100886 HEG_-6_39</strain>
    </source>
</reference>
<dbReference type="InterPro" id="IPR039425">
    <property type="entry name" value="RNA_pol_sigma-70-like"/>
</dbReference>
<dbReference type="GO" id="GO:0016987">
    <property type="term" value="F:sigma factor activity"/>
    <property type="evidence" value="ECO:0007669"/>
    <property type="project" value="UniProtKB-KW"/>
</dbReference>
<comment type="similarity">
    <text evidence="1">Belongs to the sigma-70 factor family. ECF subfamily.</text>
</comment>
<gene>
    <name evidence="6" type="ORF">LuPra_01112</name>
</gene>
<dbReference type="STRING" id="1855912.LuPra_01112"/>
<keyword evidence="4" id="KW-0804">Transcription</keyword>
<sequence length="188" mass="21007">MAGQTVTQLLLAWADGDEAVLDPLMSLVYDELHRIARRHMVRERSPSLQPTALVHEAYLRLVGQSAKWQNRAHFFAVAARMMRRILVARARQCDRRGGGVWHVSLGEAGDIALERTRDLIALDDALKVLASVDYRKSQVVELRFFGGLSVEETAHILGVSAVTVIRDWTTAKAWLHRETGNRTEAGGL</sequence>
<protein>
    <submittedName>
        <fullName evidence="6">RNA polymerase sigma factor</fullName>
    </submittedName>
</protein>
<name>A0A143PIL4_LUTPR</name>
<dbReference type="Gene3D" id="1.10.10.10">
    <property type="entry name" value="Winged helix-like DNA-binding domain superfamily/Winged helix DNA-binding domain"/>
    <property type="match status" value="1"/>
</dbReference>
<dbReference type="PANTHER" id="PTHR43133">
    <property type="entry name" value="RNA POLYMERASE ECF-TYPE SIGMA FACTO"/>
    <property type="match status" value="1"/>
</dbReference>
<dbReference type="InterPro" id="IPR053812">
    <property type="entry name" value="HTH_Sigma70_ECF-like"/>
</dbReference>
<dbReference type="NCBIfam" id="TIGR02937">
    <property type="entry name" value="sigma70-ECF"/>
    <property type="match status" value="1"/>
</dbReference>
<dbReference type="InterPro" id="IPR014284">
    <property type="entry name" value="RNA_pol_sigma-70_dom"/>
</dbReference>
<dbReference type="InterPro" id="IPR011517">
    <property type="entry name" value="RNA_pol_sigma70_ECF-like"/>
</dbReference>
<dbReference type="OrthoDB" id="278371at2"/>
<dbReference type="EMBL" id="CP015136">
    <property type="protein sequence ID" value="AMY07928.1"/>
    <property type="molecule type" value="Genomic_DNA"/>
</dbReference>
<dbReference type="Gene3D" id="1.10.1740.10">
    <property type="match status" value="1"/>
</dbReference>
<keyword evidence="3" id="KW-0731">Sigma factor</keyword>
<feature type="domain" description="RNA polymerase sigma-70 ECF-like HTH" evidence="5">
    <location>
        <begin position="4"/>
        <end position="179"/>
    </location>
</feature>
<dbReference type="AlphaFoldDB" id="A0A143PIL4"/>
<dbReference type="Proteomes" id="UP000076079">
    <property type="component" value="Chromosome"/>
</dbReference>
<evidence type="ECO:0000256" key="1">
    <source>
        <dbReference type="ARBA" id="ARBA00010641"/>
    </source>
</evidence>
<dbReference type="KEGG" id="abac:LuPra_01112"/>
<dbReference type="SUPFAM" id="SSF88659">
    <property type="entry name" value="Sigma3 and sigma4 domains of RNA polymerase sigma factors"/>
    <property type="match status" value="1"/>
</dbReference>
<keyword evidence="7" id="KW-1185">Reference proteome</keyword>
<accession>A0A143PIL4</accession>
<evidence type="ECO:0000313" key="7">
    <source>
        <dbReference type="Proteomes" id="UP000076079"/>
    </source>
</evidence>
<evidence type="ECO:0000256" key="2">
    <source>
        <dbReference type="ARBA" id="ARBA00023015"/>
    </source>
</evidence>
<dbReference type="InterPro" id="IPR013324">
    <property type="entry name" value="RNA_pol_sigma_r3/r4-like"/>
</dbReference>
<evidence type="ECO:0000313" key="6">
    <source>
        <dbReference type="EMBL" id="AMY07928.1"/>
    </source>
</evidence>
<dbReference type="RefSeq" id="WP_110169816.1">
    <property type="nucleotide sequence ID" value="NZ_CP015136.1"/>
</dbReference>
<dbReference type="InterPro" id="IPR013325">
    <property type="entry name" value="RNA_pol_sigma_r2"/>
</dbReference>
<dbReference type="Pfam" id="PF07638">
    <property type="entry name" value="Sigma70_ECF"/>
    <property type="match status" value="1"/>
</dbReference>
<organism evidence="6 7">
    <name type="scientific">Luteitalea pratensis</name>
    <dbReference type="NCBI Taxonomy" id="1855912"/>
    <lineage>
        <taxon>Bacteria</taxon>
        <taxon>Pseudomonadati</taxon>
        <taxon>Acidobacteriota</taxon>
        <taxon>Vicinamibacteria</taxon>
        <taxon>Vicinamibacterales</taxon>
        <taxon>Vicinamibacteraceae</taxon>
        <taxon>Luteitalea</taxon>
    </lineage>
</organism>
<dbReference type="SUPFAM" id="SSF88946">
    <property type="entry name" value="Sigma2 domain of RNA polymerase sigma factors"/>
    <property type="match status" value="1"/>
</dbReference>
<proteinExistence type="inferred from homology"/>
<evidence type="ECO:0000256" key="3">
    <source>
        <dbReference type="ARBA" id="ARBA00023082"/>
    </source>
</evidence>
<dbReference type="GO" id="GO:0006352">
    <property type="term" value="P:DNA-templated transcription initiation"/>
    <property type="evidence" value="ECO:0007669"/>
    <property type="project" value="InterPro"/>
</dbReference>